<comment type="subcellular location">
    <subcellularLocation>
        <location evidence="1">Mitochondrion</location>
    </subcellularLocation>
</comment>
<dbReference type="InterPro" id="IPR019520">
    <property type="entry name" value="Ribosomal_mS23_met"/>
</dbReference>
<name>A0A0B7BUG6_9EUPU</name>
<dbReference type="InterPro" id="IPR059242">
    <property type="entry name" value="mS23_dom"/>
</dbReference>
<organism evidence="9">
    <name type="scientific">Arion vulgaris</name>
    <dbReference type="NCBI Taxonomy" id="1028688"/>
    <lineage>
        <taxon>Eukaryota</taxon>
        <taxon>Metazoa</taxon>
        <taxon>Spiralia</taxon>
        <taxon>Lophotrochozoa</taxon>
        <taxon>Mollusca</taxon>
        <taxon>Gastropoda</taxon>
        <taxon>Heterobranchia</taxon>
        <taxon>Euthyneura</taxon>
        <taxon>Panpulmonata</taxon>
        <taxon>Eupulmonata</taxon>
        <taxon>Stylommatophora</taxon>
        <taxon>Helicina</taxon>
        <taxon>Arionoidea</taxon>
        <taxon>Arionidae</taxon>
        <taxon>Arion</taxon>
    </lineage>
</organism>
<proteinExistence type="inferred from homology"/>
<dbReference type="GO" id="GO:0005739">
    <property type="term" value="C:mitochondrion"/>
    <property type="evidence" value="ECO:0007669"/>
    <property type="project" value="InterPro"/>
</dbReference>
<evidence type="ECO:0000313" key="9">
    <source>
        <dbReference type="EMBL" id="CEK96557.1"/>
    </source>
</evidence>
<evidence type="ECO:0000256" key="3">
    <source>
        <dbReference type="ARBA" id="ARBA00022980"/>
    </source>
</evidence>
<feature type="compositionally biased region" description="Basic and acidic residues" evidence="7">
    <location>
        <begin position="147"/>
        <end position="159"/>
    </location>
</feature>
<sequence length="197" mass="23176">MAGSRREKLGSVFTRLTGLLRSGALKEEDRPIWYDVVKAFPPKPIPSVEHVPNILYPEDFIRVHYYKTFHEPVLTVLSNEKIKSVPQRFVDKYLELQSQKTVPTEQIFDETINILKREHVKFVTLQEKEEKEKARRESMFTQPQRESIFEHQQRDEIFVDHQSTPLEESMSDDSSHQPPSVKKPQVTVKLDDLFEKN</sequence>
<feature type="region of interest" description="Disordered" evidence="7">
    <location>
        <begin position="132"/>
        <end position="188"/>
    </location>
</feature>
<reference evidence="9" key="1">
    <citation type="submission" date="2014-12" db="EMBL/GenBank/DDBJ databases">
        <title>Insight into the proteome of Arion vulgaris.</title>
        <authorList>
            <person name="Aradska J."/>
            <person name="Bulat T."/>
            <person name="Smidak R."/>
            <person name="Sarate P."/>
            <person name="Gangsoo J."/>
            <person name="Sialana F."/>
            <person name="Bilban M."/>
            <person name="Lubec G."/>
        </authorList>
    </citation>
    <scope>NUCLEOTIDE SEQUENCE</scope>
    <source>
        <tissue evidence="9">Skin</tissue>
    </source>
</reference>
<protein>
    <recommendedName>
        <fullName evidence="6">Small ribosomal subunit protein mS23</fullName>
    </recommendedName>
</protein>
<keyword evidence="5" id="KW-0687">Ribonucleoprotein</keyword>
<comment type="similarity">
    <text evidence="2">Belongs to the mitochondrion-specific ribosomal protein mS23 family.</text>
</comment>
<feature type="domain" description="Small ribosomal subunit protein mS23 conserved" evidence="8">
    <location>
        <begin position="2"/>
        <end position="118"/>
    </location>
</feature>
<evidence type="ECO:0000256" key="1">
    <source>
        <dbReference type="ARBA" id="ARBA00004173"/>
    </source>
</evidence>
<dbReference type="CDD" id="cd23701">
    <property type="entry name" value="At1g26750"/>
    <property type="match status" value="1"/>
</dbReference>
<dbReference type="PANTHER" id="PTHR15925:SF2">
    <property type="entry name" value="SMALL RIBOSOMAL SUBUNIT PROTEIN MS23"/>
    <property type="match status" value="1"/>
</dbReference>
<dbReference type="GO" id="GO:0006412">
    <property type="term" value="P:translation"/>
    <property type="evidence" value="ECO:0007669"/>
    <property type="project" value="InterPro"/>
</dbReference>
<evidence type="ECO:0000256" key="2">
    <source>
        <dbReference type="ARBA" id="ARBA00009864"/>
    </source>
</evidence>
<evidence type="ECO:0000256" key="6">
    <source>
        <dbReference type="ARBA" id="ARBA00035137"/>
    </source>
</evidence>
<dbReference type="EMBL" id="HACG01049692">
    <property type="protein sequence ID" value="CEK96557.1"/>
    <property type="molecule type" value="Transcribed_RNA"/>
</dbReference>
<evidence type="ECO:0000256" key="7">
    <source>
        <dbReference type="SAM" id="MobiDB-lite"/>
    </source>
</evidence>
<evidence type="ECO:0000256" key="4">
    <source>
        <dbReference type="ARBA" id="ARBA00023128"/>
    </source>
</evidence>
<dbReference type="InterPro" id="IPR023611">
    <property type="entry name" value="mS23_dom_met"/>
</dbReference>
<keyword evidence="4" id="KW-0496">Mitochondrion</keyword>
<dbReference type="Pfam" id="PF10484">
    <property type="entry name" value="MRP-S23"/>
    <property type="match status" value="1"/>
</dbReference>
<evidence type="ECO:0000256" key="5">
    <source>
        <dbReference type="ARBA" id="ARBA00023274"/>
    </source>
</evidence>
<evidence type="ECO:0000259" key="8">
    <source>
        <dbReference type="Pfam" id="PF10484"/>
    </source>
</evidence>
<dbReference type="GO" id="GO:0003735">
    <property type="term" value="F:structural constituent of ribosome"/>
    <property type="evidence" value="ECO:0007669"/>
    <property type="project" value="InterPro"/>
</dbReference>
<dbReference type="PANTHER" id="PTHR15925">
    <property type="entry name" value="MITOCHONDRIAL RIBOSOMAL PROTEIN S23"/>
    <property type="match status" value="1"/>
</dbReference>
<gene>
    <name evidence="9" type="primary">ORF212522</name>
</gene>
<dbReference type="AlphaFoldDB" id="A0A0B7BUG6"/>
<accession>A0A0B7BUG6</accession>
<dbReference type="GO" id="GO:0005840">
    <property type="term" value="C:ribosome"/>
    <property type="evidence" value="ECO:0007669"/>
    <property type="project" value="InterPro"/>
</dbReference>
<keyword evidence="3" id="KW-0689">Ribosomal protein</keyword>